<proteinExistence type="predicted"/>
<sequence>MSHRYCRRRYCECIAGHCHWSRNNVGPKVIARPIHTSKPNNTAGPKDTARPIPTTGHGIGEVDSEIFSDNFDGLGIPCVHVLTAIQKRCNRPEPYVHPWLKMDAFRATYEHVIRPINSEKYWKKIGLLAPEPSTIKKPPGRPTKKKRKPDPVEDARDATKERRTFMVTCQKCGQSDHNAKTCNGPPRPKSPPNVKENKQPRAKKNTSSAPPLQDEVQVSQTAPQSLPQEHTTNMSSGAVTTSVSRPPRPKQPIRRPHPTPTPTPTIYSSTFSRSHHLRTTTEAYPISIT</sequence>
<feature type="compositionally biased region" description="Basic residues" evidence="1">
    <location>
        <begin position="247"/>
        <end position="257"/>
    </location>
</feature>
<evidence type="ECO:0000313" key="3">
    <source>
        <dbReference type="Proteomes" id="UP000289738"/>
    </source>
</evidence>
<protein>
    <recommendedName>
        <fullName evidence="4">CCHC-type domain-containing protein</fullName>
    </recommendedName>
</protein>
<evidence type="ECO:0008006" key="4">
    <source>
        <dbReference type="Google" id="ProtNLM"/>
    </source>
</evidence>
<dbReference type="EMBL" id="SDMP01000012">
    <property type="protein sequence ID" value="RYR25275.1"/>
    <property type="molecule type" value="Genomic_DNA"/>
</dbReference>
<feature type="compositionally biased region" description="Basic and acidic residues" evidence="1">
    <location>
        <begin position="149"/>
        <end position="164"/>
    </location>
</feature>
<feature type="region of interest" description="Disordered" evidence="1">
    <location>
        <begin position="33"/>
        <end position="52"/>
    </location>
</feature>
<reference evidence="2 3" key="1">
    <citation type="submission" date="2019-01" db="EMBL/GenBank/DDBJ databases">
        <title>Sequencing of cultivated peanut Arachis hypogaea provides insights into genome evolution and oil improvement.</title>
        <authorList>
            <person name="Chen X."/>
        </authorList>
    </citation>
    <scope>NUCLEOTIDE SEQUENCE [LARGE SCALE GENOMIC DNA]</scope>
    <source>
        <strain evidence="3">cv. Fuhuasheng</strain>
        <tissue evidence="2">Leaves</tissue>
    </source>
</reference>
<comment type="caution">
    <text evidence="2">The sequence shown here is derived from an EMBL/GenBank/DDBJ whole genome shotgun (WGS) entry which is preliminary data.</text>
</comment>
<organism evidence="2 3">
    <name type="scientific">Arachis hypogaea</name>
    <name type="common">Peanut</name>
    <dbReference type="NCBI Taxonomy" id="3818"/>
    <lineage>
        <taxon>Eukaryota</taxon>
        <taxon>Viridiplantae</taxon>
        <taxon>Streptophyta</taxon>
        <taxon>Embryophyta</taxon>
        <taxon>Tracheophyta</taxon>
        <taxon>Spermatophyta</taxon>
        <taxon>Magnoliopsida</taxon>
        <taxon>eudicotyledons</taxon>
        <taxon>Gunneridae</taxon>
        <taxon>Pentapetalae</taxon>
        <taxon>rosids</taxon>
        <taxon>fabids</taxon>
        <taxon>Fabales</taxon>
        <taxon>Fabaceae</taxon>
        <taxon>Papilionoideae</taxon>
        <taxon>50 kb inversion clade</taxon>
        <taxon>dalbergioids sensu lato</taxon>
        <taxon>Dalbergieae</taxon>
        <taxon>Pterocarpus clade</taxon>
        <taxon>Arachis</taxon>
    </lineage>
</organism>
<dbReference type="AlphaFoldDB" id="A0A445AFR6"/>
<feature type="compositionally biased region" description="Basic residues" evidence="1">
    <location>
        <begin position="138"/>
        <end position="148"/>
    </location>
</feature>
<evidence type="ECO:0000256" key="1">
    <source>
        <dbReference type="SAM" id="MobiDB-lite"/>
    </source>
</evidence>
<accession>A0A445AFR6</accession>
<evidence type="ECO:0000313" key="2">
    <source>
        <dbReference type="EMBL" id="RYR25275.1"/>
    </source>
</evidence>
<keyword evidence="3" id="KW-1185">Reference proteome</keyword>
<gene>
    <name evidence="2" type="ORF">Ahy_B02g058959</name>
</gene>
<feature type="compositionally biased region" description="Polar residues" evidence="1">
    <location>
        <begin position="205"/>
        <end position="244"/>
    </location>
</feature>
<name>A0A445AFR6_ARAHY</name>
<dbReference type="Proteomes" id="UP000289738">
    <property type="component" value="Chromosome B02"/>
</dbReference>
<feature type="region of interest" description="Disordered" evidence="1">
    <location>
        <begin position="130"/>
        <end position="289"/>
    </location>
</feature>